<evidence type="ECO:0000313" key="8">
    <source>
        <dbReference type="EMBL" id="KIM30118.1"/>
    </source>
</evidence>
<dbReference type="Gene3D" id="3.40.50.1820">
    <property type="entry name" value="alpha/beta hydrolase"/>
    <property type="match status" value="1"/>
</dbReference>
<dbReference type="SUPFAM" id="SSF82171">
    <property type="entry name" value="DPP6 N-terminal domain-like"/>
    <property type="match status" value="1"/>
</dbReference>
<dbReference type="GO" id="GO:0006508">
    <property type="term" value="P:proteolysis"/>
    <property type="evidence" value="ECO:0007669"/>
    <property type="project" value="UniProtKB-KW"/>
</dbReference>
<accession>A0A0C2WVE9</accession>
<feature type="region of interest" description="Disordered" evidence="6">
    <location>
        <begin position="1"/>
        <end position="29"/>
    </location>
</feature>
<organism evidence="8 9">
    <name type="scientific">Serendipita vermifera MAFF 305830</name>
    <dbReference type="NCBI Taxonomy" id="933852"/>
    <lineage>
        <taxon>Eukaryota</taxon>
        <taxon>Fungi</taxon>
        <taxon>Dikarya</taxon>
        <taxon>Basidiomycota</taxon>
        <taxon>Agaricomycotina</taxon>
        <taxon>Agaricomycetes</taxon>
        <taxon>Sebacinales</taxon>
        <taxon>Serendipitaceae</taxon>
        <taxon>Serendipita</taxon>
    </lineage>
</organism>
<evidence type="ECO:0000259" key="7">
    <source>
        <dbReference type="Pfam" id="PF00326"/>
    </source>
</evidence>
<dbReference type="Proteomes" id="UP000054097">
    <property type="component" value="Unassembled WGS sequence"/>
</dbReference>
<dbReference type="Gene3D" id="2.120.10.30">
    <property type="entry name" value="TolB, C-terminal domain"/>
    <property type="match status" value="1"/>
</dbReference>
<dbReference type="FunFam" id="3.40.50.1820:FF:000028">
    <property type="entry name" value="S9 family peptidase"/>
    <property type="match status" value="1"/>
</dbReference>
<keyword evidence="4" id="KW-0378">Hydrolase</keyword>
<dbReference type="AlphaFoldDB" id="A0A0C2WVE9"/>
<evidence type="ECO:0000313" key="9">
    <source>
        <dbReference type="Proteomes" id="UP000054097"/>
    </source>
</evidence>
<evidence type="ECO:0000256" key="6">
    <source>
        <dbReference type="SAM" id="MobiDB-lite"/>
    </source>
</evidence>
<evidence type="ECO:0000256" key="5">
    <source>
        <dbReference type="ARBA" id="ARBA00032829"/>
    </source>
</evidence>
<reference evidence="9" key="2">
    <citation type="submission" date="2015-01" db="EMBL/GenBank/DDBJ databases">
        <title>Evolutionary Origins and Diversification of the Mycorrhizal Mutualists.</title>
        <authorList>
            <consortium name="DOE Joint Genome Institute"/>
            <consortium name="Mycorrhizal Genomics Consortium"/>
            <person name="Kohler A."/>
            <person name="Kuo A."/>
            <person name="Nagy L.G."/>
            <person name="Floudas D."/>
            <person name="Copeland A."/>
            <person name="Barry K.W."/>
            <person name="Cichocki N."/>
            <person name="Veneault-Fourrey C."/>
            <person name="LaButti K."/>
            <person name="Lindquist E.A."/>
            <person name="Lipzen A."/>
            <person name="Lundell T."/>
            <person name="Morin E."/>
            <person name="Murat C."/>
            <person name="Riley R."/>
            <person name="Ohm R."/>
            <person name="Sun H."/>
            <person name="Tunlid A."/>
            <person name="Henrissat B."/>
            <person name="Grigoriev I.V."/>
            <person name="Hibbett D.S."/>
            <person name="Martin F."/>
        </authorList>
    </citation>
    <scope>NUCLEOTIDE SEQUENCE [LARGE SCALE GENOMIC DNA]</scope>
    <source>
        <strain evidence="9">MAFF 305830</strain>
    </source>
</reference>
<reference evidence="8 9" key="1">
    <citation type="submission" date="2014-04" db="EMBL/GenBank/DDBJ databases">
        <authorList>
            <consortium name="DOE Joint Genome Institute"/>
            <person name="Kuo A."/>
            <person name="Zuccaro A."/>
            <person name="Kohler A."/>
            <person name="Nagy L.G."/>
            <person name="Floudas D."/>
            <person name="Copeland A."/>
            <person name="Barry K.W."/>
            <person name="Cichocki N."/>
            <person name="Veneault-Fourrey C."/>
            <person name="LaButti K."/>
            <person name="Lindquist E.A."/>
            <person name="Lipzen A."/>
            <person name="Lundell T."/>
            <person name="Morin E."/>
            <person name="Murat C."/>
            <person name="Sun H."/>
            <person name="Tunlid A."/>
            <person name="Henrissat B."/>
            <person name="Grigoriev I.V."/>
            <person name="Hibbett D.S."/>
            <person name="Martin F."/>
            <person name="Nordberg H.P."/>
            <person name="Cantor M.N."/>
            <person name="Hua S.X."/>
        </authorList>
    </citation>
    <scope>NUCLEOTIDE SEQUENCE [LARGE SCALE GENOMIC DNA]</scope>
    <source>
        <strain evidence="8 9">MAFF 305830</strain>
    </source>
</reference>
<evidence type="ECO:0000256" key="1">
    <source>
        <dbReference type="ARBA" id="ARBA00010040"/>
    </source>
</evidence>
<protein>
    <recommendedName>
        <fullName evidence="5">Dipeptidyl-peptidase V</fullName>
    </recommendedName>
</protein>
<dbReference type="EMBL" id="KN824286">
    <property type="protein sequence ID" value="KIM30118.1"/>
    <property type="molecule type" value="Genomic_DNA"/>
</dbReference>
<feature type="domain" description="Peptidase S9 prolyl oligopeptidase catalytic" evidence="7">
    <location>
        <begin position="507"/>
        <end position="717"/>
    </location>
</feature>
<evidence type="ECO:0000256" key="2">
    <source>
        <dbReference type="ARBA" id="ARBA00022670"/>
    </source>
</evidence>
<feature type="compositionally biased region" description="Basic and acidic residues" evidence="6">
    <location>
        <begin position="16"/>
        <end position="29"/>
    </location>
</feature>
<comment type="similarity">
    <text evidence="1">Belongs to the peptidase S9C family.</text>
</comment>
<dbReference type="Pfam" id="PF00326">
    <property type="entry name" value="Peptidase_S9"/>
    <property type="match status" value="1"/>
</dbReference>
<evidence type="ECO:0000256" key="4">
    <source>
        <dbReference type="ARBA" id="ARBA00022801"/>
    </source>
</evidence>
<dbReference type="InterPro" id="IPR011042">
    <property type="entry name" value="6-blade_b-propeller_TolB-like"/>
</dbReference>
<dbReference type="STRING" id="933852.A0A0C2WVE9"/>
<keyword evidence="9" id="KW-1185">Reference proteome</keyword>
<name>A0A0C2WVE9_SERVB</name>
<proteinExistence type="inferred from homology"/>
<keyword evidence="3" id="KW-0732">Signal</keyword>
<dbReference type="InterPro" id="IPR029058">
    <property type="entry name" value="AB_hydrolase_fold"/>
</dbReference>
<dbReference type="OrthoDB" id="416344at2759"/>
<dbReference type="PANTHER" id="PTHR42776:SF13">
    <property type="entry name" value="DIPEPTIDYL-PEPTIDASE 5"/>
    <property type="match status" value="1"/>
</dbReference>
<dbReference type="InterPro" id="IPR001375">
    <property type="entry name" value="Peptidase_S9_cat"/>
</dbReference>
<sequence>MAEQLPLQDSGHGGRKANDRRNMDGFKLRHGDDVLTPKKMLELPRPGAAVSNGDGDLAFMVVSQYSFETKKSEKTVHVLPLKGSTPAITMEGSAVFWLDSCTLARVTEKDGVQKLEALEIVTTTSTAEFSTPTVIGELPKGASADNFQYNLDGGILVFSAYVYPDYNLSTIAEQDDAYEERGTTAYVFDDTFVRHWDTWRGQKSSRLFSVDLGKKDGQWKLGSDYFRPLLDTEHYTPVEPFGGAEDFAINKTHILYTAKDPSCAPATHTRQNVYLVPIKGGKKPKHLTTGKQGATHSPSLSPDGSKAVWLELAMDGYESDHAAIVIYDLQKDIRFIVSKNWDRSPDAIAFSHDGTHLVFTAGDEGHIKVYEVPVPSTPSRHYEQLEDDPTPVALTELHGASSAQSLPNGRILYTLSSLVSPNNAFIISGLDKPERPLEIKQLTHFGEEGLEGKGLDPGEEFWFTGAEDVQVHGFALKPKGWKSGKVKKYPAVLLIHGGPQGAWEDNWSTRWNPNVFAQQGYYTIFINPTGSTTYGQNFTDAITEDWGGRPFEDLIAGWKYVLERFPEIDPERAVAAGASWGGYAINWIQGHPEYGFGFKALVCHDGILDTNYGGYSTDELFFFNHDFGGPPWESKAAKKFNPSHFISKWSTPQLVIHGGKDYRLPETDGIGAFHALQQRGVASRFLFFPDENHWVLNPQNSLKWHYEVFKWFAEFVGEEE</sequence>
<dbReference type="GO" id="GO:0004252">
    <property type="term" value="F:serine-type endopeptidase activity"/>
    <property type="evidence" value="ECO:0007669"/>
    <property type="project" value="TreeGrafter"/>
</dbReference>
<gene>
    <name evidence="8" type="ORF">M408DRAFT_67081</name>
</gene>
<dbReference type="PANTHER" id="PTHR42776">
    <property type="entry name" value="SERINE PEPTIDASE S9 FAMILY MEMBER"/>
    <property type="match status" value="1"/>
</dbReference>
<dbReference type="HOGENOM" id="CLU_008615_0_1_1"/>
<dbReference type="SUPFAM" id="SSF53474">
    <property type="entry name" value="alpha/beta-Hydrolases"/>
    <property type="match status" value="1"/>
</dbReference>
<evidence type="ECO:0000256" key="3">
    <source>
        <dbReference type="ARBA" id="ARBA00022729"/>
    </source>
</evidence>
<keyword evidence="2" id="KW-0645">Protease</keyword>